<proteinExistence type="predicted"/>
<protein>
    <submittedName>
        <fullName evidence="2">2-nitropropane dioxygenase</fullName>
    </submittedName>
</protein>
<accession>A0ABQ2YPA5</accession>
<dbReference type="RefSeq" id="WP_190022825.1">
    <property type="nucleotide sequence ID" value="NZ_BMUT01000007.1"/>
</dbReference>
<dbReference type="Pfam" id="PF21607">
    <property type="entry name" value="FabD_helical_ins"/>
    <property type="match status" value="1"/>
</dbReference>
<dbReference type="InterPro" id="IPR049489">
    <property type="entry name" value="FabD-like_helical_ins"/>
</dbReference>
<evidence type="ECO:0000259" key="1">
    <source>
        <dbReference type="Pfam" id="PF21607"/>
    </source>
</evidence>
<keyword evidence="3" id="KW-1185">Reference proteome</keyword>
<dbReference type="GO" id="GO:0051213">
    <property type="term" value="F:dioxygenase activity"/>
    <property type="evidence" value="ECO:0007669"/>
    <property type="project" value="UniProtKB-KW"/>
</dbReference>
<dbReference type="Gene3D" id="3.20.20.70">
    <property type="entry name" value="Aldolase class I"/>
    <property type="match status" value="1"/>
</dbReference>
<organism evidence="2 3">
    <name type="scientific">Streptomyces hiroshimensis</name>
    <dbReference type="NCBI Taxonomy" id="66424"/>
    <lineage>
        <taxon>Bacteria</taxon>
        <taxon>Bacillati</taxon>
        <taxon>Actinomycetota</taxon>
        <taxon>Actinomycetes</taxon>
        <taxon>Kitasatosporales</taxon>
        <taxon>Streptomycetaceae</taxon>
        <taxon>Streptomyces</taxon>
    </lineage>
</organism>
<dbReference type="EMBL" id="BMUT01000007">
    <property type="protein sequence ID" value="GGX88229.1"/>
    <property type="molecule type" value="Genomic_DNA"/>
</dbReference>
<keyword evidence="2" id="KW-0223">Dioxygenase</keyword>
<dbReference type="InterPro" id="IPR014179">
    <property type="entry name" value="PfaD-like_TIM-barrel"/>
</dbReference>
<comment type="caution">
    <text evidence="2">The sequence shown here is derived from an EMBL/GenBank/DDBJ whole genome shotgun (WGS) entry which is preliminary data.</text>
</comment>
<dbReference type="PANTHER" id="PTHR32332:SF20">
    <property type="entry name" value="2-NITROPROPANE DIOXYGENASE-LIKE PROTEIN"/>
    <property type="match status" value="1"/>
</dbReference>
<name>A0ABQ2YPA5_9ACTN</name>
<dbReference type="InterPro" id="IPR013785">
    <property type="entry name" value="Aldolase_TIM"/>
</dbReference>
<dbReference type="PANTHER" id="PTHR32332">
    <property type="entry name" value="2-NITROPROPANE DIOXYGENASE"/>
    <property type="match status" value="1"/>
</dbReference>
<gene>
    <name evidence="2" type="ORF">GCM10010324_37450</name>
</gene>
<dbReference type="SUPFAM" id="SSF51412">
    <property type="entry name" value="Inosine monophosphate dehydrogenase (IMPDH)"/>
    <property type="match status" value="1"/>
</dbReference>
<evidence type="ECO:0000313" key="3">
    <source>
        <dbReference type="Proteomes" id="UP000659223"/>
    </source>
</evidence>
<sequence length="536" mass="57197">MDRTTAVPGAPGSVPGAPEGVYSDPEGVYRVLSSLEVPCHLVRSGGRVGMCQVPPRGAEVLATAGAMPPERLGSPGFLHRHGLRLPYMAGAMAGGIAGTRLVAALSRAGALAAFGSAGLPEGRIDAALGELAREPGDGPYACNLIHSPAAPHLERIVVDLCLRHRVRCVEASAFVRLTPELVRYRLTGLRRDRTGGVCAEHRVIGKVSREETAEMFLRPAPEALVRALRDQGRVTTEQAELARSVPVADAVTAESDSGGHTDRRPLTVLLPALARVRARVAREYGDALPPVHLGAAGGIGSPHAVAAAFALGADYVVTGSVNQAAVEADTSAAVKGLLAEAGIADCVMAPAADMFEQGIQVQVLGRGTMFPARAGLLYRLYHEHGGLDELPDTERRRLEERVLHRSLDRTWADTAAYLKEHHPDWLARAERDPKYRMAMVFRWYLGMTSRWAVTGAPERAGDRQIWCGPAMGAFNVWTAGTALAEPARREAAVVAEHLMRGAAHQTRVGHLRATGARIPEAGAEYRLPVEHGGRPR</sequence>
<evidence type="ECO:0000313" key="2">
    <source>
        <dbReference type="EMBL" id="GGX88229.1"/>
    </source>
</evidence>
<reference evidence="3" key="1">
    <citation type="journal article" date="2019" name="Int. J. Syst. Evol. Microbiol.">
        <title>The Global Catalogue of Microorganisms (GCM) 10K type strain sequencing project: providing services to taxonomists for standard genome sequencing and annotation.</title>
        <authorList>
            <consortium name="The Broad Institute Genomics Platform"/>
            <consortium name="The Broad Institute Genome Sequencing Center for Infectious Disease"/>
            <person name="Wu L."/>
            <person name="Ma J."/>
        </authorList>
    </citation>
    <scope>NUCLEOTIDE SEQUENCE [LARGE SCALE GENOMIC DNA]</scope>
    <source>
        <strain evidence="3">JCM 4586</strain>
    </source>
</reference>
<feature type="domain" description="[Acyl-carrier-protein] S-malonyltransferase-like inserted helical" evidence="1">
    <location>
        <begin position="384"/>
        <end position="462"/>
    </location>
</feature>
<dbReference type="NCBIfam" id="TIGR02814">
    <property type="entry name" value="pfaD_fam"/>
    <property type="match status" value="1"/>
</dbReference>
<dbReference type="Proteomes" id="UP000659223">
    <property type="component" value="Unassembled WGS sequence"/>
</dbReference>
<keyword evidence="2" id="KW-0560">Oxidoreductase</keyword>